<dbReference type="EMBL" id="JADLZT010000002">
    <property type="protein sequence ID" value="MBF6023305.1"/>
    <property type="molecule type" value="Genomic_DNA"/>
</dbReference>
<protein>
    <submittedName>
        <fullName evidence="2">Uncharacterized protein</fullName>
    </submittedName>
</protein>
<sequence length="148" mass="15658">MKKGWAAGLVSLALLPGVASAGPYGDDLSKCLVAATTPEDKALLVKWIFSAISLNEDIAPFVSMPASKREALSKETAGLYMRLMTESCRSQLRDAYRYEGSGAIGNAFNLLGQVASQEMFAAPSVAAGLEGLTRHFDQTTLNAALEGK</sequence>
<evidence type="ECO:0000313" key="3">
    <source>
        <dbReference type="Proteomes" id="UP001429984"/>
    </source>
</evidence>
<proteinExistence type="predicted"/>
<dbReference type="RefSeq" id="WP_194929895.1">
    <property type="nucleotide sequence ID" value="NZ_JADLZT010000002.1"/>
</dbReference>
<reference evidence="2 3" key="1">
    <citation type="submission" date="2020-11" db="EMBL/GenBank/DDBJ databases">
        <title>Draft Genome Sequence and Secondary Metabolite Biosynthetic Potential of the Lysobacter niastensis Type strain DSM 18481.</title>
        <authorList>
            <person name="Turrini P."/>
            <person name="Artuso I."/>
            <person name="Tescari M."/>
            <person name="Lugli G.A."/>
            <person name="Frangipani E."/>
            <person name="Ventura M."/>
            <person name="Visca P."/>
        </authorList>
    </citation>
    <scope>NUCLEOTIDE SEQUENCE [LARGE SCALE GENOMIC DNA]</scope>
    <source>
        <strain evidence="2 3">DSM 18481</strain>
    </source>
</reference>
<accession>A0ABS0B442</accession>
<name>A0ABS0B442_9GAMM</name>
<feature type="chain" id="PRO_5046896463" evidence="1">
    <location>
        <begin position="22"/>
        <end position="148"/>
    </location>
</feature>
<evidence type="ECO:0000256" key="1">
    <source>
        <dbReference type="SAM" id="SignalP"/>
    </source>
</evidence>
<dbReference type="Proteomes" id="UP001429984">
    <property type="component" value="Unassembled WGS sequence"/>
</dbReference>
<comment type="caution">
    <text evidence="2">The sequence shown here is derived from an EMBL/GenBank/DDBJ whole genome shotgun (WGS) entry which is preliminary data.</text>
</comment>
<feature type="signal peptide" evidence="1">
    <location>
        <begin position="1"/>
        <end position="21"/>
    </location>
</feature>
<keyword evidence="1" id="KW-0732">Signal</keyword>
<organism evidence="2 3">
    <name type="scientific">Lysobacter niastensis</name>
    <dbReference type="NCBI Taxonomy" id="380629"/>
    <lineage>
        <taxon>Bacteria</taxon>
        <taxon>Pseudomonadati</taxon>
        <taxon>Pseudomonadota</taxon>
        <taxon>Gammaproteobacteria</taxon>
        <taxon>Lysobacterales</taxon>
        <taxon>Lysobacteraceae</taxon>
        <taxon>Lysobacter</taxon>
    </lineage>
</organism>
<keyword evidence="3" id="KW-1185">Reference proteome</keyword>
<gene>
    <name evidence="2" type="ORF">IU514_04590</name>
</gene>
<evidence type="ECO:0000313" key="2">
    <source>
        <dbReference type="EMBL" id="MBF6023305.1"/>
    </source>
</evidence>